<sequence length="96" mass="9888">MAEGTRSKEQIQAEIAAARARLASNVEGLITQAHPKAVVARTVQDAKAFAAGEFQAAKAQFVAVDGTPRTTRLAALAVAVIGGVAFLMVARSIARG</sequence>
<organism evidence="2 3">
    <name type="scientific">Propioniciclava sinopodophylli</name>
    <dbReference type="NCBI Taxonomy" id="1837344"/>
    <lineage>
        <taxon>Bacteria</taxon>
        <taxon>Bacillati</taxon>
        <taxon>Actinomycetota</taxon>
        <taxon>Actinomycetes</taxon>
        <taxon>Propionibacteriales</taxon>
        <taxon>Propionibacteriaceae</taxon>
        <taxon>Propioniciclava</taxon>
    </lineage>
</organism>
<keyword evidence="3" id="KW-1185">Reference proteome</keyword>
<dbReference type="Pfam" id="PF12277">
    <property type="entry name" value="DUF3618"/>
    <property type="match status" value="1"/>
</dbReference>
<dbReference type="Proteomes" id="UP000292373">
    <property type="component" value="Unassembled WGS sequence"/>
</dbReference>
<dbReference type="InterPro" id="IPR022062">
    <property type="entry name" value="DUF3618"/>
</dbReference>
<gene>
    <name evidence="2" type="ORF">ET989_04165</name>
</gene>
<evidence type="ECO:0000256" key="1">
    <source>
        <dbReference type="SAM" id="Phobius"/>
    </source>
</evidence>
<reference evidence="2 3" key="1">
    <citation type="submission" date="2019-01" db="EMBL/GenBank/DDBJ databases">
        <title>Lactibacter flavus gen. nov., sp. nov., a novel bacterium of the family Propionibacteriaceae isolated from raw milk and dairy products.</title>
        <authorList>
            <person name="Huptas C."/>
            <person name="Wenning M."/>
            <person name="Breitenwieser F."/>
            <person name="Doll E."/>
            <person name="Von Neubeck M."/>
            <person name="Busse H.-J."/>
            <person name="Scherer S."/>
        </authorList>
    </citation>
    <scope>NUCLEOTIDE SEQUENCE [LARGE SCALE GENOMIC DNA]</scope>
    <source>
        <strain evidence="2 3">KCTC 33808</strain>
    </source>
</reference>
<keyword evidence="1" id="KW-0472">Membrane</keyword>
<feature type="transmembrane region" description="Helical" evidence="1">
    <location>
        <begin position="73"/>
        <end position="94"/>
    </location>
</feature>
<protein>
    <submittedName>
        <fullName evidence="2">DUF3618 domain-containing protein</fullName>
    </submittedName>
</protein>
<proteinExistence type="predicted"/>
<accession>A0A4Q9KEZ2</accession>
<dbReference type="AlphaFoldDB" id="A0A4Q9KEZ2"/>
<comment type="caution">
    <text evidence="2">The sequence shown here is derived from an EMBL/GenBank/DDBJ whole genome shotgun (WGS) entry which is preliminary data.</text>
</comment>
<dbReference type="RefSeq" id="WP_131167304.1">
    <property type="nucleotide sequence ID" value="NZ_SDMQ01000003.1"/>
</dbReference>
<keyword evidence="1" id="KW-1133">Transmembrane helix</keyword>
<evidence type="ECO:0000313" key="2">
    <source>
        <dbReference type="EMBL" id="TBT86519.1"/>
    </source>
</evidence>
<keyword evidence="1" id="KW-0812">Transmembrane</keyword>
<dbReference type="EMBL" id="SDMQ01000003">
    <property type="protein sequence ID" value="TBT86519.1"/>
    <property type="molecule type" value="Genomic_DNA"/>
</dbReference>
<evidence type="ECO:0000313" key="3">
    <source>
        <dbReference type="Proteomes" id="UP000292373"/>
    </source>
</evidence>
<name>A0A4Q9KEZ2_9ACTN</name>